<dbReference type="PANTHER" id="PTHR37422:SF13">
    <property type="entry name" value="LIPOPOLYSACCHARIDE BIOSYNTHESIS PROTEIN PA4999-RELATED"/>
    <property type="match status" value="1"/>
</dbReference>
<dbReference type="OrthoDB" id="8077069at2"/>
<organism evidence="7 8">
    <name type="scientific">Mesorhizobium temperatum</name>
    <dbReference type="NCBI Taxonomy" id="241416"/>
    <lineage>
        <taxon>Bacteria</taxon>
        <taxon>Pseudomonadati</taxon>
        <taxon>Pseudomonadota</taxon>
        <taxon>Alphaproteobacteria</taxon>
        <taxon>Hyphomicrobiales</taxon>
        <taxon>Phyllobacteriaceae</taxon>
        <taxon>Mesorhizobium</taxon>
    </lineage>
</organism>
<comment type="subcellular location">
    <subcellularLocation>
        <location evidence="1">Membrane</location>
        <topology evidence="1">Multi-pass membrane protein</topology>
    </subcellularLocation>
</comment>
<dbReference type="InterPro" id="IPR051533">
    <property type="entry name" value="WaaL-like"/>
</dbReference>
<feature type="transmembrane region" description="Helical" evidence="5">
    <location>
        <begin position="310"/>
        <end position="334"/>
    </location>
</feature>
<dbReference type="InterPro" id="IPR007016">
    <property type="entry name" value="O-antigen_ligase-rel_domated"/>
</dbReference>
<evidence type="ECO:0000313" key="8">
    <source>
        <dbReference type="Proteomes" id="UP000216442"/>
    </source>
</evidence>
<keyword evidence="4 5" id="KW-0472">Membrane</keyword>
<dbReference type="AlphaFoldDB" id="A0A271LSP3"/>
<keyword evidence="3 5" id="KW-1133">Transmembrane helix</keyword>
<proteinExistence type="predicted"/>
<feature type="transmembrane region" description="Helical" evidence="5">
    <location>
        <begin position="189"/>
        <end position="205"/>
    </location>
</feature>
<feature type="transmembrane region" description="Helical" evidence="5">
    <location>
        <begin position="368"/>
        <end position="387"/>
    </location>
</feature>
<dbReference type="Proteomes" id="UP000216442">
    <property type="component" value="Unassembled WGS sequence"/>
</dbReference>
<feature type="transmembrane region" description="Helical" evidence="5">
    <location>
        <begin position="129"/>
        <end position="146"/>
    </location>
</feature>
<accession>A0A271LSP3</accession>
<dbReference type="GO" id="GO:0016020">
    <property type="term" value="C:membrane"/>
    <property type="evidence" value="ECO:0007669"/>
    <property type="project" value="UniProtKB-SubCell"/>
</dbReference>
<feature type="transmembrane region" description="Helical" evidence="5">
    <location>
        <begin position="234"/>
        <end position="251"/>
    </location>
</feature>
<feature type="transmembrane region" description="Helical" evidence="5">
    <location>
        <begin position="31"/>
        <end position="54"/>
    </location>
</feature>
<feature type="transmembrane region" description="Helical" evidence="5">
    <location>
        <begin position="346"/>
        <end position="362"/>
    </location>
</feature>
<dbReference type="Pfam" id="PF04932">
    <property type="entry name" value="Wzy_C"/>
    <property type="match status" value="1"/>
</dbReference>
<sequence length="420" mass="46386">MIFSRLSSASMAFVLLFPTVGYYTLATYVNFIIPEGSIGGIAIRVISLVVLLTAYARLSPRMTRPVLPILSYASIFLFIYSFRLIQNIYVDDIYSGQRAILVMSIFFLSGIIPAYLLAAIERGINDRELAWATSAFSFAFVVGIIINRDALAMTSESRMTLDKVNPIALAYVSSSFLLFYFLRFTKSKWTILEALSIVPILLVVVSLSRSRGMMISTAITFLVYVLVLKGNRRIWAVAGLATAAVMVLTFLSPEYQSIVFEALSRIDVDNDMSTAGRALAFKGAWAQFLENPFFGRYVVERLTGYYPHNIYIESLMSVGLVGTVPFAIHLVMALRSSIGLIRNSEGSFAGAFVALLFIREAVGAAASGGIWSVSGFWISSFLVIVMWQSKKVALTRSAFDARSLESINARVRYLRGRGSA</sequence>
<feature type="transmembrane region" description="Helical" evidence="5">
    <location>
        <begin position="166"/>
        <end position="182"/>
    </location>
</feature>
<dbReference type="PANTHER" id="PTHR37422">
    <property type="entry name" value="TEICHURONIC ACID BIOSYNTHESIS PROTEIN TUAE"/>
    <property type="match status" value="1"/>
</dbReference>
<evidence type="ECO:0000256" key="4">
    <source>
        <dbReference type="ARBA" id="ARBA00023136"/>
    </source>
</evidence>
<feature type="domain" description="O-antigen ligase-related" evidence="6">
    <location>
        <begin position="200"/>
        <end position="326"/>
    </location>
</feature>
<keyword evidence="2 5" id="KW-0812">Transmembrane</keyword>
<feature type="transmembrane region" description="Helical" evidence="5">
    <location>
        <begin position="66"/>
        <end position="85"/>
    </location>
</feature>
<evidence type="ECO:0000256" key="3">
    <source>
        <dbReference type="ARBA" id="ARBA00022989"/>
    </source>
</evidence>
<gene>
    <name evidence="7" type="ORF">CIT26_09455</name>
</gene>
<feature type="transmembrane region" description="Helical" evidence="5">
    <location>
        <begin position="211"/>
        <end position="227"/>
    </location>
</feature>
<protein>
    <recommendedName>
        <fullName evidence="6">O-antigen ligase-related domain-containing protein</fullName>
    </recommendedName>
</protein>
<reference evidence="7 8" key="1">
    <citation type="submission" date="2017-08" db="EMBL/GenBank/DDBJ databases">
        <title>Mesorhizobium wenxinae sp. nov., a novel rhizobial species isolated from root nodules of chickpea (Cicer arietinum L.).</title>
        <authorList>
            <person name="Zhang J."/>
        </authorList>
    </citation>
    <scope>NUCLEOTIDE SEQUENCE [LARGE SCALE GENOMIC DNA]</scope>
    <source>
        <strain evidence="7 8">SDW018</strain>
    </source>
</reference>
<evidence type="ECO:0000256" key="1">
    <source>
        <dbReference type="ARBA" id="ARBA00004141"/>
    </source>
</evidence>
<name>A0A271LSP3_9HYPH</name>
<evidence type="ECO:0000256" key="5">
    <source>
        <dbReference type="SAM" id="Phobius"/>
    </source>
</evidence>
<feature type="transmembrane region" description="Helical" evidence="5">
    <location>
        <begin position="97"/>
        <end position="117"/>
    </location>
</feature>
<keyword evidence="8" id="KW-1185">Reference proteome</keyword>
<evidence type="ECO:0000259" key="6">
    <source>
        <dbReference type="Pfam" id="PF04932"/>
    </source>
</evidence>
<dbReference type="EMBL" id="NPKJ01000033">
    <property type="protein sequence ID" value="PAQ10178.1"/>
    <property type="molecule type" value="Genomic_DNA"/>
</dbReference>
<comment type="caution">
    <text evidence="7">The sequence shown here is derived from an EMBL/GenBank/DDBJ whole genome shotgun (WGS) entry which is preliminary data.</text>
</comment>
<evidence type="ECO:0000313" key="7">
    <source>
        <dbReference type="EMBL" id="PAQ10178.1"/>
    </source>
</evidence>
<evidence type="ECO:0000256" key="2">
    <source>
        <dbReference type="ARBA" id="ARBA00022692"/>
    </source>
</evidence>